<evidence type="ECO:0000256" key="2">
    <source>
        <dbReference type="ARBA" id="ARBA00023125"/>
    </source>
</evidence>
<feature type="domain" description="HTH araC/xylS-type" evidence="4">
    <location>
        <begin position="233"/>
        <end position="332"/>
    </location>
</feature>
<feature type="domain" description="HTH araC/xylS-type" evidence="4">
    <location>
        <begin position="353"/>
        <end position="451"/>
    </location>
</feature>
<gene>
    <name evidence="5" type="ORF">PCO31010_03156</name>
</gene>
<sequence length="452" mass="50648">MRLVGLLQFLLVIKAMFERNDSVCRFSSTKPEEVSKFIDEVYTSNRFEPLDSRRDQSVDIVGYGYEGVGVYDVDFEMPFSFASDAATQRHLILSCHGGAANFSRGSAEIACTPGDVVPVSLGERFSCVTDAEGISDLAIVIDAHRCEEFILQWTGQPALQPVAFTFSLLNPDFATQWRLASDSLCRMMQMAPPPDGAINGLVEHLLKLLLSAHPSNYMQILNDSRVADERNARKAMAMIMADPMRWQTLGALAYALGCPANALNKALRRLAGKGFADIRYEARLMGLHRTLLKGEEGTFIGTLRKFGYAISGRLIREYSRRFGETPGASYHRNPNAQEAISVYSARSRWFNEDAINQFVDSHLSKTIGLADIARHIGLSEQMTIAVFKEQFSTTPMQYVIERRLNRARWLLRNSSISIQAIAIECGFGTQSYLTTTMKRYWGTTPRRVRMEG</sequence>
<dbReference type="PROSITE" id="PS01124">
    <property type="entry name" value="HTH_ARAC_FAMILY_2"/>
    <property type="match status" value="2"/>
</dbReference>
<dbReference type="SUPFAM" id="SSF46689">
    <property type="entry name" value="Homeodomain-like"/>
    <property type="match status" value="1"/>
</dbReference>
<dbReference type="InterPro" id="IPR018060">
    <property type="entry name" value="HTH_AraC"/>
</dbReference>
<dbReference type="Pfam" id="PF12833">
    <property type="entry name" value="HTH_18"/>
    <property type="match status" value="1"/>
</dbReference>
<dbReference type="AlphaFoldDB" id="A0A5E4W7C7"/>
<dbReference type="SMART" id="SM00342">
    <property type="entry name" value="HTH_ARAC"/>
    <property type="match status" value="2"/>
</dbReference>
<name>A0A5E4W7C7_9BURK</name>
<evidence type="ECO:0000256" key="3">
    <source>
        <dbReference type="ARBA" id="ARBA00023163"/>
    </source>
</evidence>
<organism evidence="5 6">
    <name type="scientific">Pandoraea commovens</name>
    <dbReference type="NCBI Taxonomy" id="2508289"/>
    <lineage>
        <taxon>Bacteria</taxon>
        <taxon>Pseudomonadati</taxon>
        <taxon>Pseudomonadota</taxon>
        <taxon>Betaproteobacteria</taxon>
        <taxon>Burkholderiales</taxon>
        <taxon>Burkholderiaceae</taxon>
        <taxon>Pandoraea</taxon>
    </lineage>
</organism>
<dbReference type="InterPro" id="IPR018062">
    <property type="entry name" value="HTH_AraC-typ_CS"/>
</dbReference>
<evidence type="ECO:0000256" key="1">
    <source>
        <dbReference type="ARBA" id="ARBA00023015"/>
    </source>
</evidence>
<evidence type="ECO:0000313" key="6">
    <source>
        <dbReference type="Proteomes" id="UP000343335"/>
    </source>
</evidence>
<dbReference type="EMBL" id="CABPSA010000005">
    <property type="protein sequence ID" value="VVE20897.1"/>
    <property type="molecule type" value="Genomic_DNA"/>
</dbReference>
<evidence type="ECO:0000259" key="4">
    <source>
        <dbReference type="PROSITE" id="PS01124"/>
    </source>
</evidence>
<evidence type="ECO:0000313" key="5">
    <source>
        <dbReference type="EMBL" id="VVE20897.1"/>
    </source>
</evidence>
<dbReference type="GO" id="GO:0003700">
    <property type="term" value="F:DNA-binding transcription factor activity"/>
    <property type="evidence" value="ECO:0007669"/>
    <property type="project" value="InterPro"/>
</dbReference>
<dbReference type="GO" id="GO:0043565">
    <property type="term" value="F:sequence-specific DNA binding"/>
    <property type="evidence" value="ECO:0007669"/>
    <property type="project" value="InterPro"/>
</dbReference>
<keyword evidence="2" id="KW-0238">DNA-binding</keyword>
<dbReference type="InterPro" id="IPR050204">
    <property type="entry name" value="AraC_XylS_family_regulators"/>
</dbReference>
<dbReference type="PANTHER" id="PTHR46796">
    <property type="entry name" value="HTH-TYPE TRANSCRIPTIONAL ACTIVATOR RHAS-RELATED"/>
    <property type="match status" value="1"/>
</dbReference>
<protein>
    <submittedName>
        <fullName evidence="5">AraC family transcriptional regulator</fullName>
    </submittedName>
</protein>
<dbReference type="PROSITE" id="PS00041">
    <property type="entry name" value="HTH_ARAC_FAMILY_1"/>
    <property type="match status" value="1"/>
</dbReference>
<proteinExistence type="predicted"/>
<dbReference type="Proteomes" id="UP000343335">
    <property type="component" value="Unassembled WGS sequence"/>
</dbReference>
<dbReference type="PANTHER" id="PTHR46796:SF10">
    <property type="entry name" value="TRANSCRIPTIONAL ACTIVATOR FEAR"/>
    <property type="match status" value="1"/>
</dbReference>
<dbReference type="InterPro" id="IPR009057">
    <property type="entry name" value="Homeodomain-like_sf"/>
</dbReference>
<accession>A0A5E4W7C7</accession>
<dbReference type="Gene3D" id="1.10.10.60">
    <property type="entry name" value="Homeodomain-like"/>
    <property type="match status" value="2"/>
</dbReference>
<keyword evidence="1" id="KW-0805">Transcription regulation</keyword>
<keyword evidence="3" id="KW-0804">Transcription</keyword>
<reference evidence="5 6" key="1">
    <citation type="submission" date="2019-08" db="EMBL/GenBank/DDBJ databases">
        <authorList>
            <person name="Peeters C."/>
        </authorList>
    </citation>
    <scope>NUCLEOTIDE SEQUENCE [LARGE SCALE GENOMIC DNA]</scope>
    <source>
        <strain evidence="5 6">LMG 31010</strain>
    </source>
</reference>